<feature type="region of interest" description="Disordered" evidence="1">
    <location>
        <begin position="45"/>
        <end position="65"/>
    </location>
</feature>
<organism evidence="3 4">
    <name type="scientific">Amycolatopsis australiensis</name>
    <dbReference type="NCBI Taxonomy" id="546364"/>
    <lineage>
        <taxon>Bacteria</taxon>
        <taxon>Bacillati</taxon>
        <taxon>Actinomycetota</taxon>
        <taxon>Actinomycetes</taxon>
        <taxon>Pseudonocardiales</taxon>
        <taxon>Pseudonocardiaceae</taxon>
        <taxon>Amycolatopsis</taxon>
    </lineage>
</organism>
<dbReference type="AlphaFoldDB" id="A0A1K1SUV7"/>
<accession>A0A1K1SUV7</accession>
<protein>
    <submittedName>
        <fullName evidence="3">Uncharacterized protein</fullName>
    </submittedName>
</protein>
<keyword evidence="4" id="KW-1185">Reference proteome</keyword>
<dbReference type="OrthoDB" id="3217868at2"/>
<gene>
    <name evidence="3" type="ORF">SAMN04489730_6889</name>
</gene>
<keyword evidence="2" id="KW-0472">Membrane</keyword>
<evidence type="ECO:0000313" key="4">
    <source>
        <dbReference type="Proteomes" id="UP000182740"/>
    </source>
</evidence>
<keyword evidence="2" id="KW-0812">Transmembrane</keyword>
<proteinExistence type="predicted"/>
<name>A0A1K1SUV7_9PSEU</name>
<dbReference type="RefSeq" id="WP_072480148.1">
    <property type="nucleotide sequence ID" value="NZ_FPJG01000006.1"/>
</dbReference>
<sequence>MTVLTKLTAAEAKVFLRDPGAPAVVAGIPLALLLVFGLLPGADRPDPKYGGHSGPATVIADGRDDPARHARPLLGHFTGLRPLGEVDTGAAEPSSFDGVPLWLATGRTEPWPGLWPQLVNTHT</sequence>
<reference evidence="4" key="1">
    <citation type="submission" date="2016-11" db="EMBL/GenBank/DDBJ databases">
        <authorList>
            <person name="Varghese N."/>
            <person name="Submissions S."/>
        </authorList>
    </citation>
    <scope>NUCLEOTIDE SEQUENCE [LARGE SCALE GENOMIC DNA]</scope>
    <source>
        <strain evidence="4">DSM 44671</strain>
    </source>
</reference>
<feature type="transmembrane region" description="Helical" evidence="2">
    <location>
        <begin position="20"/>
        <end position="39"/>
    </location>
</feature>
<keyword evidence="2" id="KW-1133">Transmembrane helix</keyword>
<evidence type="ECO:0000256" key="2">
    <source>
        <dbReference type="SAM" id="Phobius"/>
    </source>
</evidence>
<dbReference type="EMBL" id="FPJG01000006">
    <property type="protein sequence ID" value="SFW88192.1"/>
    <property type="molecule type" value="Genomic_DNA"/>
</dbReference>
<evidence type="ECO:0000313" key="3">
    <source>
        <dbReference type="EMBL" id="SFW88192.1"/>
    </source>
</evidence>
<evidence type="ECO:0000256" key="1">
    <source>
        <dbReference type="SAM" id="MobiDB-lite"/>
    </source>
</evidence>
<dbReference type="Proteomes" id="UP000182740">
    <property type="component" value="Unassembled WGS sequence"/>
</dbReference>